<organism evidence="22">
    <name type="scientific">Guillardia theta (strain CCMP2712)</name>
    <name type="common">Cryptophyte</name>
    <dbReference type="NCBI Taxonomy" id="905079"/>
    <lineage>
        <taxon>Eukaryota</taxon>
        <taxon>Cryptophyceae</taxon>
        <taxon>Pyrenomonadales</taxon>
        <taxon>Geminigeraceae</taxon>
        <taxon>Guillardia</taxon>
    </lineage>
</organism>
<feature type="coiled-coil region" evidence="20">
    <location>
        <begin position="3040"/>
        <end position="3141"/>
    </location>
</feature>
<dbReference type="Proteomes" id="UP000011087">
    <property type="component" value="Unassembled WGS sequence"/>
</dbReference>
<dbReference type="GO" id="GO:0009507">
    <property type="term" value="C:chloroplast"/>
    <property type="evidence" value="ECO:0007669"/>
    <property type="project" value="UniProtKB-SubCell"/>
</dbReference>
<evidence type="ECO:0000313" key="24">
    <source>
        <dbReference type="Proteomes" id="UP000011087"/>
    </source>
</evidence>
<dbReference type="Gene3D" id="1.20.140.100">
    <property type="entry name" value="Dynein heavy chain, N-terminal domain 2"/>
    <property type="match status" value="1"/>
</dbReference>
<reference evidence="24" key="2">
    <citation type="submission" date="2012-11" db="EMBL/GenBank/DDBJ databases">
        <authorList>
            <person name="Kuo A."/>
            <person name="Curtis B.A."/>
            <person name="Tanifuji G."/>
            <person name="Burki F."/>
            <person name="Gruber A."/>
            <person name="Irimia M."/>
            <person name="Maruyama S."/>
            <person name="Arias M.C."/>
            <person name="Ball S.G."/>
            <person name="Gile G.H."/>
            <person name="Hirakawa Y."/>
            <person name="Hopkins J.F."/>
            <person name="Rensing S.A."/>
            <person name="Schmutz J."/>
            <person name="Symeonidi A."/>
            <person name="Elias M."/>
            <person name="Eveleigh R.J."/>
            <person name="Herman E.K."/>
            <person name="Klute M.J."/>
            <person name="Nakayama T."/>
            <person name="Obornik M."/>
            <person name="Reyes-Prieto A."/>
            <person name="Armbrust E.V."/>
            <person name="Aves S.J."/>
            <person name="Beiko R.G."/>
            <person name="Coutinho P."/>
            <person name="Dacks J.B."/>
            <person name="Durnford D.G."/>
            <person name="Fast N.M."/>
            <person name="Green B.R."/>
            <person name="Grisdale C."/>
            <person name="Hempe F."/>
            <person name="Henrissat B."/>
            <person name="Hoppner M.P."/>
            <person name="Ishida K.-I."/>
            <person name="Kim E."/>
            <person name="Koreny L."/>
            <person name="Kroth P.G."/>
            <person name="Liu Y."/>
            <person name="Malik S.-B."/>
            <person name="Maier U.G."/>
            <person name="McRose D."/>
            <person name="Mock T."/>
            <person name="Neilson J.A."/>
            <person name="Onodera N.T."/>
            <person name="Poole A.M."/>
            <person name="Pritham E.J."/>
            <person name="Richards T.A."/>
            <person name="Rocap G."/>
            <person name="Roy S.W."/>
            <person name="Sarai C."/>
            <person name="Schaack S."/>
            <person name="Shirato S."/>
            <person name="Slamovits C.H."/>
            <person name="Spencer D.F."/>
            <person name="Suzuki S."/>
            <person name="Worden A.Z."/>
            <person name="Zauner S."/>
            <person name="Barry K."/>
            <person name="Bell C."/>
            <person name="Bharti A.K."/>
            <person name="Crow J.A."/>
            <person name="Grimwood J."/>
            <person name="Kramer R."/>
            <person name="Lindquist E."/>
            <person name="Lucas S."/>
            <person name="Salamov A."/>
            <person name="McFadden G.I."/>
            <person name="Lane C.E."/>
            <person name="Keeling P.J."/>
            <person name="Gray M.W."/>
            <person name="Grigoriev I.V."/>
            <person name="Archibald J.M."/>
        </authorList>
    </citation>
    <scope>NUCLEOTIDE SEQUENCE</scope>
    <source>
        <strain evidence="24">CCMP2712</strain>
    </source>
</reference>
<dbReference type="GO" id="GO:0051959">
    <property type="term" value="F:dynein light intermediate chain binding"/>
    <property type="evidence" value="ECO:0007669"/>
    <property type="project" value="InterPro"/>
</dbReference>
<dbReference type="Gene3D" id="1.10.8.720">
    <property type="entry name" value="Region D6 of dynein motor"/>
    <property type="match status" value="1"/>
</dbReference>
<feature type="domain" description="AAA+ ATPase" evidence="21">
    <location>
        <begin position="2810"/>
        <end position="2972"/>
    </location>
</feature>
<dbReference type="PaxDb" id="55529-EKX40412"/>
<dbReference type="GO" id="GO:0060294">
    <property type="term" value="P:cilium movement involved in cell motility"/>
    <property type="evidence" value="ECO:0007669"/>
    <property type="project" value="UniProtKB-ARBA"/>
</dbReference>
<dbReference type="Gene3D" id="1.20.920.30">
    <property type="match status" value="1"/>
</dbReference>
<name>L1IWE4_GUITC</name>
<evidence type="ECO:0000256" key="1">
    <source>
        <dbReference type="ARBA" id="ARBA00004229"/>
    </source>
</evidence>
<accession>L1IWE4</accession>
<feature type="domain" description="AAA+ ATPase" evidence="21">
    <location>
        <begin position="2444"/>
        <end position="2598"/>
    </location>
</feature>
<feature type="domain" description="AAA+ ATPase" evidence="21">
    <location>
        <begin position="2098"/>
        <end position="2249"/>
    </location>
</feature>
<dbReference type="InterPro" id="IPR035706">
    <property type="entry name" value="AAA_9"/>
</dbReference>
<dbReference type="GeneID" id="19046977"/>
<dbReference type="Gene3D" id="1.10.287.2620">
    <property type="match status" value="1"/>
</dbReference>
<evidence type="ECO:0000256" key="18">
    <source>
        <dbReference type="ARBA" id="ARBA00063032"/>
    </source>
</evidence>
<dbReference type="Gene3D" id="3.10.490.20">
    <property type="match status" value="1"/>
</dbReference>
<dbReference type="GO" id="GO:0045505">
    <property type="term" value="F:dynein intermediate chain binding"/>
    <property type="evidence" value="ECO:0007669"/>
    <property type="project" value="InterPro"/>
</dbReference>
<evidence type="ECO:0000256" key="16">
    <source>
        <dbReference type="ARBA" id="ARBA00023273"/>
    </source>
</evidence>
<dbReference type="InterPro" id="IPR035699">
    <property type="entry name" value="AAA_6"/>
</dbReference>
<evidence type="ECO:0000256" key="12">
    <source>
        <dbReference type="ARBA" id="ARBA00023054"/>
    </source>
</evidence>
<keyword evidence="11" id="KW-0243">Dynein</keyword>
<keyword evidence="5" id="KW-0963">Cytoplasm</keyword>
<keyword evidence="7" id="KW-0677">Repeat</keyword>
<dbReference type="InterPro" id="IPR026983">
    <property type="entry name" value="DHC"/>
</dbReference>
<dbReference type="FunFam" id="1.10.287.2620:FF:000002">
    <property type="entry name" value="Dynein heavy chain 2, axonemal"/>
    <property type="match status" value="1"/>
</dbReference>
<dbReference type="FunFam" id="1.20.920.20:FF:000001">
    <property type="entry name" value="dynein heavy chain 2, axonemal"/>
    <property type="match status" value="1"/>
</dbReference>
<keyword evidence="10" id="KW-0282">Flagellum</keyword>
<dbReference type="InterPro" id="IPR042222">
    <property type="entry name" value="Dynein_2_N"/>
</dbReference>
<proteinExistence type="inferred from homology"/>
<dbReference type="FunFam" id="3.40.50.300:FF:000153">
    <property type="entry name" value="Dynein axonemal heavy chain 1"/>
    <property type="match status" value="1"/>
</dbReference>
<keyword evidence="9" id="KW-0067">ATP-binding</keyword>
<evidence type="ECO:0000256" key="4">
    <source>
        <dbReference type="ARBA" id="ARBA00008887"/>
    </source>
</evidence>
<dbReference type="FunFam" id="3.20.180.20:FF:000002">
    <property type="entry name" value="Cytoplasmic dynein heavy chain 1"/>
    <property type="match status" value="1"/>
</dbReference>
<dbReference type="FunFam" id="1.20.1270.280:FF:000005">
    <property type="entry name" value="Dynein axonemal heavy chain 10"/>
    <property type="match status" value="1"/>
</dbReference>
<reference evidence="22 24" key="1">
    <citation type="journal article" date="2012" name="Nature">
        <title>Algal genomes reveal evolutionary mosaicism and the fate of nucleomorphs.</title>
        <authorList>
            <consortium name="DOE Joint Genome Institute"/>
            <person name="Curtis B.A."/>
            <person name="Tanifuji G."/>
            <person name="Burki F."/>
            <person name="Gruber A."/>
            <person name="Irimia M."/>
            <person name="Maruyama S."/>
            <person name="Arias M.C."/>
            <person name="Ball S.G."/>
            <person name="Gile G.H."/>
            <person name="Hirakawa Y."/>
            <person name="Hopkins J.F."/>
            <person name="Kuo A."/>
            <person name="Rensing S.A."/>
            <person name="Schmutz J."/>
            <person name="Symeonidi A."/>
            <person name="Elias M."/>
            <person name="Eveleigh R.J."/>
            <person name="Herman E.K."/>
            <person name="Klute M.J."/>
            <person name="Nakayama T."/>
            <person name="Obornik M."/>
            <person name="Reyes-Prieto A."/>
            <person name="Armbrust E.V."/>
            <person name="Aves S.J."/>
            <person name="Beiko R.G."/>
            <person name="Coutinho P."/>
            <person name="Dacks J.B."/>
            <person name="Durnford D.G."/>
            <person name="Fast N.M."/>
            <person name="Green B.R."/>
            <person name="Grisdale C.J."/>
            <person name="Hempel F."/>
            <person name="Henrissat B."/>
            <person name="Hoppner M.P."/>
            <person name="Ishida K."/>
            <person name="Kim E."/>
            <person name="Koreny L."/>
            <person name="Kroth P.G."/>
            <person name="Liu Y."/>
            <person name="Malik S.B."/>
            <person name="Maier U.G."/>
            <person name="McRose D."/>
            <person name="Mock T."/>
            <person name="Neilson J.A."/>
            <person name="Onodera N.T."/>
            <person name="Poole A.M."/>
            <person name="Pritham E.J."/>
            <person name="Richards T.A."/>
            <person name="Rocap G."/>
            <person name="Roy S.W."/>
            <person name="Sarai C."/>
            <person name="Schaack S."/>
            <person name="Shirato S."/>
            <person name="Slamovits C.H."/>
            <person name="Spencer D.F."/>
            <person name="Suzuki S."/>
            <person name="Worden A.Z."/>
            <person name="Zauner S."/>
            <person name="Barry K."/>
            <person name="Bell C."/>
            <person name="Bharti A.K."/>
            <person name="Crow J.A."/>
            <person name="Grimwood J."/>
            <person name="Kramer R."/>
            <person name="Lindquist E."/>
            <person name="Lucas S."/>
            <person name="Salamov A."/>
            <person name="McFadden G.I."/>
            <person name="Lane C.E."/>
            <person name="Keeling P.J."/>
            <person name="Gray M.W."/>
            <person name="Grigoriev I.V."/>
            <person name="Archibald J.M."/>
        </authorList>
    </citation>
    <scope>NUCLEOTIDE SEQUENCE</scope>
    <source>
        <strain evidence="22 24">CCMP2712</strain>
    </source>
</reference>
<comment type="subunit">
    <text evidence="18">The I1 inner arm complex (also known as the f dynein complex) is a two-headed isoform composed of two heavy chains (1-alpha and 1-beta), three intermediate chains and three light chains. I1 occupies a specific position proximal to the first radial spoke and repeats every 96 nm along the length of the axoneme.</text>
</comment>
<reference evidence="23" key="3">
    <citation type="submission" date="2015-06" db="UniProtKB">
        <authorList>
            <consortium name="EnsemblProtists"/>
        </authorList>
    </citation>
    <scope>IDENTIFICATION</scope>
</reference>
<feature type="domain" description="AAA+ ATPase" evidence="21">
    <location>
        <begin position="1815"/>
        <end position="1953"/>
    </location>
</feature>
<dbReference type="GO" id="GO:0005874">
    <property type="term" value="C:microtubule"/>
    <property type="evidence" value="ECO:0007669"/>
    <property type="project" value="UniProtKB-KW"/>
</dbReference>
<dbReference type="Pfam" id="PF12781">
    <property type="entry name" value="AAA_9"/>
    <property type="match status" value="1"/>
</dbReference>
<evidence type="ECO:0000256" key="13">
    <source>
        <dbReference type="ARBA" id="ARBA00023069"/>
    </source>
</evidence>
<dbReference type="Gene3D" id="6.10.140.1060">
    <property type="match status" value="1"/>
</dbReference>
<dbReference type="FunFam" id="1.10.8.710:FF:000002">
    <property type="entry name" value="dynein heavy chain 17, axonemal"/>
    <property type="match status" value="1"/>
</dbReference>
<dbReference type="GO" id="GO:0008569">
    <property type="term" value="F:minus-end-directed microtubule motor activity"/>
    <property type="evidence" value="ECO:0007669"/>
    <property type="project" value="InterPro"/>
</dbReference>
<dbReference type="FunFam" id="3.40.50.300:FF:002141">
    <property type="entry name" value="Dynein heavy chain"/>
    <property type="match status" value="1"/>
</dbReference>
<dbReference type="Gene3D" id="3.20.180.20">
    <property type="entry name" value="Dynein heavy chain, N-terminal domain 2"/>
    <property type="match status" value="1"/>
</dbReference>
<keyword evidence="24" id="KW-1185">Reference proteome</keyword>
<dbReference type="InterPro" id="IPR042228">
    <property type="entry name" value="Dynein_linker_3"/>
</dbReference>
<dbReference type="EMBL" id="JH993031">
    <property type="protein sequence ID" value="EKX40412.1"/>
    <property type="molecule type" value="Genomic_DNA"/>
</dbReference>
<dbReference type="InterPro" id="IPR004273">
    <property type="entry name" value="Dynein_heavy_D6_P-loop"/>
</dbReference>
<dbReference type="Pfam" id="PF08385">
    <property type="entry name" value="DHC_N1"/>
    <property type="match status" value="1"/>
</dbReference>
<evidence type="ECO:0000256" key="10">
    <source>
        <dbReference type="ARBA" id="ARBA00022846"/>
    </source>
</evidence>
<dbReference type="RefSeq" id="XP_005827392.1">
    <property type="nucleotide sequence ID" value="XM_005827335.1"/>
</dbReference>
<dbReference type="STRING" id="905079.L1IWE4"/>
<comment type="function">
    <text evidence="17">Force generating protein of eukaryotic cilia and flagella. Produces force towards the minus ends of microtubules. Dynein has ATPase activity; the force-producing power stroke is thought to occur on release of ADP. Required for assembly of the I1 inner arm complex and its targeting to the appropriate axoneme location. Also required for phototaxis.</text>
</comment>
<feature type="coiled-coil region" evidence="20">
    <location>
        <begin position="3275"/>
        <end position="3358"/>
    </location>
</feature>
<dbReference type="FunFam" id="1.20.58.1120:FF:000008">
    <property type="entry name" value="Dynein heavy chain 10, axonemal"/>
    <property type="match status" value="1"/>
</dbReference>
<dbReference type="eggNOG" id="KOG3595">
    <property type="taxonomic scope" value="Eukaryota"/>
</dbReference>
<dbReference type="InterPro" id="IPR043157">
    <property type="entry name" value="Dynein_AAA1S"/>
</dbReference>
<dbReference type="InterPro" id="IPR003593">
    <property type="entry name" value="AAA+_ATPase"/>
</dbReference>
<dbReference type="FunFam" id="3.40.50.300:FF:000044">
    <property type="entry name" value="Dynein heavy chain 5, axonemal"/>
    <property type="match status" value="1"/>
</dbReference>
<dbReference type="GO" id="GO:0070286">
    <property type="term" value="P:axonemal dynein complex assembly"/>
    <property type="evidence" value="ECO:0007669"/>
    <property type="project" value="UniProtKB-ARBA"/>
</dbReference>
<dbReference type="PANTHER" id="PTHR22878:SF63">
    <property type="entry name" value="DYNEIN AXONEMAL HEAVY CHAIN 10"/>
    <property type="match status" value="1"/>
</dbReference>
<keyword evidence="13" id="KW-0969">Cilium</keyword>
<dbReference type="Pfam" id="PF18198">
    <property type="entry name" value="AAA_lid_11"/>
    <property type="match status" value="1"/>
</dbReference>
<comment type="similarity">
    <text evidence="4">Belongs to the dynein heavy chain family.</text>
</comment>
<gene>
    <name evidence="22" type="ORF">GUITHDRAFT_159945</name>
</gene>
<dbReference type="Pfam" id="PF08393">
    <property type="entry name" value="DHC_N2"/>
    <property type="match status" value="1"/>
</dbReference>
<keyword evidence="6" id="KW-0493">Microtubule</keyword>
<dbReference type="InterPro" id="IPR041658">
    <property type="entry name" value="AAA_lid_11"/>
</dbReference>
<dbReference type="FunFam" id="1.20.140.100:FF:000001">
    <property type="entry name" value="dynein heavy chain 17, axonemal"/>
    <property type="match status" value="1"/>
</dbReference>
<dbReference type="Gene3D" id="1.20.1270.280">
    <property type="match status" value="1"/>
</dbReference>
<dbReference type="SUPFAM" id="SSF52540">
    <property type="entry name" value="P-loop containing nucleoside triphosphate hydrolases"/>
    <property type="match status" value="4"/>
</dbReference>
<comment type="subcellular location">
    <subcellularLocation>
        <location evidence="2">Cell projection</location>
        <location evidence="2">Cilium</location>
        <location evidence="2">Flagellum</location>
    </subcellularLocation>
    <subcellularLocation>
        <location evidence="3">Cytoplasm</location>
        <location evidence="3">Cytoskeleton</location>
        <location evidence="3">Cilium axoneme</location>
    </subcellularLocation>
    <subcellularLocation>
        <location evidence="1">Plastid</location>
        <location evidence="1">Chloroplast</location>
    </subcellularLocation>
</comment>
<dbReference type="GO" id="GO:0005524">
    <property type="term" value="F:ATP binding"/>
    <property type="evidence" value="ECO:0007669"/>
    <property type="project" value="UniProtKB-KW"/>
</dbReference>
<dbReference type="Pfam" id="PF18199">
    <property type="entry name" value="Dynein_C"/>
    <property type="match status" value="1"/>
</dbReference>
<dbReference type="InterPro" id="IPR041228">
    <property type="entry name" value="Dynein_C"/>
</dbReference>
<evidence type="ECO:0000256" key="5">
    <source>
        <dbReference type="ARBA" id="ARBA00022490"/>
    </source>
</evidence>
<dbReference type="InterPro" id="IPR024743">
    <property type="entry name" value="Dynein_HC_stalk"/>
</dbReference>
<dbReference type="Pfam" id="PF12780">
    <property type="entry name" value="AAA_8"/>
    <property type="match status" value="1"/>
</dbReference>
<evidence type="ECO:0000256" key="20">
    <source>
        <dbReference type="SAM" id="Coils"/>
    </source>
</evidence>
<dbReference type="InterPro" id="IPR013602">
    <property type="entry name" value="Dynein_heavy_linker"/>
</dbReference>
<dbReference type="FunFam" id="1.10.8.1220:FF:000001">
    <property type="entry name" value="Dynein axonemal heavy chain 5"/>
    <property type="match status" value="1"/>
</dbReference>
<dbReference type="Gene3D" id="1.20.920.20">
    <property type="match status" value="1"/>
</dbReference>
<dbReference type="FunFam" id="3.10.490.20:FF:000006">
    <property type="entry name" value="Dynein axonemal heavy chain 10"/>
    <property type="match status" value="1"/>
</dbReference>
<dbReference type="FunFam" id="1.10.8.720:FF:000005">
    <property type="entry name" value="Dynein axonemal heavy chain 10"/>
    <property type="match status" value="1"/>
</dbReference>
<evidence type="ECO:0000256" key="15">
    <source>
        <dbReference type="ARBA" id="ARBA00023212"/>
    </source>
</evidence>
<dbReference type="InterPro" id="IPR041466">
    <property type="entry name" value="Dynein_AAA5_ext"/>
</dbReference>
<keyword evidence="16" id="KW-0966">Cell projection</keyword>
<dbReference type="FunFam" id="1.20.920.30:FF:000007">
    <property type="entry name" value="Dynein axonemal heavy chain 10"/>
    <property type="match status" value="1"/>
</dbReference>
<dbReference type="InterPro" id="IPR013594">
    <property type="entry name" value="Dynein_heavy_tail"/>
</dbReference>
<dbReference type="OMA" id="VGEAMYG"/>
<dbReference type="InterPro" id="IPR024317">
    <property type="entry name" value="Dynein_heavy_chain_D4_dom"/>
</dbReference>
<sequence length="4486" mass="512666">MDERLGWLRLIVCSNLCVSESIFEELAQRQDGQGREYSERMKEFFDSKGDATFDAALIFYAVEEETKVHQQEGNGTIKTLKDLEENVDFGLLCAPTLIMLEQILSKVYLPILEKDTAAADKSMHQDVEMELMHSLQKFLSQVNHAVLQVAGEVKLNLPSVSFEDEALISNNPSLVGDLESTVMDWSSQIQKLVEAEMAKVPVGKGPLAEVEFWRSRNASLSTLYEQLNLPNVKKVIQILENMSNSFESDAFREFQLQSSTLLKLHVEAKDNVKFLSTLERHFKSISQGSLNEITDTIPPMMNAIRMVWVISRHYNTDERMVPLMERIAFELAERVAQDLDVKTLFRIELAEAKKMIGDAQNVLEKWKEAYFKVRQKIEESGRDQRWEFDRKRLFDRTDYMVSCCNDIHDVALVLEHFHNILGPELKAVTGDSKGIDDVLTRVNALVYPLESVPFDLFDRRFQSSWEAIMHRFREDVSRIEEETKTFINESFKKLRSAEGAFDLLQKFKHIKTRDSINKQMMDKFSDILGRYKEEVHLVKDLFLSSKSNPPKFKNQPPVAGAIAWSRALFYRIKKSIIRFQSYEDMMSGEEGQLVTKFYVEVGRMMRLYENDLVEGWKSKVEDAVIQHLKSSVLTEVNGKIVVNFDRSLVTIIQEAKYLDRMGIAVPENALNVALQEEKYYEYVEALKIMLDHYHHVVKSLSPAEEELLHVQIQDLETTIRFGFDPLNWNSLAIKEYMERCTKHINEFSTTLKQVQMSASNIESVVLSIMNAQLVDPGELDGKSIMDMQEFYENVEKNRSSTVETMVKKYRTIKEQMGKIEGIVAGSGTNKSPALKSYYKHWESLIFKALTRCVHRSLHQFYVFLNVNLTSLDARHPPIFRVTASLVAPDIVVSPALTDMHKLFQKMVKNTVESTKSFIRWMKGTCIETPPQYFHGEEEEPVIYSFYSDISADPTIIKMMLTLNQSVQKAFANLKRFLEKWKRYSGLWKHDKAAVLEKFMKSNPTFVDYEEKLYYYKKVRSQIKEERPVTDIDFIQISCHPLISDLEREANSWIMTIGKTMHETAKQNTLSLNEALTSKRAKLTEAPDNLETLKDIVRLIGDIRNLTPIMEEKFMEVEEQFRTLGMFEYPSEESVRELARSIRNSWYDLCEESKEVDYKLRSIKKNFCEVTQNQVDDLVLQTKKLMKEFKENGPDSPDIHLGDASLDQGLERMISYKDRISDVGKMKDELTAAQLLFGLEVMSYPEIAMMESSLKSLDTIYSKYEEFLRQTQEWSGTLFFKDLNISSLTERMEELISNLKKLPKLTRQLGVYAKVLEALEKFESTIPLLVKLKSDSLRERHWQKLMSLTGKSYNLDPNSFTLGKLFEMNLEQFSDQVNEICNAASKELAIENGLSKIKDTWATLSLELFPYSKGEIPRGYILKGTDDIMNAIDENMTALQAMGSSKFVVPFLEEVKSWEKILSTIGECCDIWLIVQRKWQYLEGIFIGSDDIRLQLPEAAKEFDKLDKTWMKIMDDTKKNRNAKTACTAEGRVDQLTDMSSALDKCQKSLTDYLETKRNSFPRFFFISDDELLSILGTSDVTSIQEHMLKLFDNCNELIFARNNKIVKGMISAEGETFDFRTVVPVEGPVENWMTNVALEMKKTLAEIMKESVFHYPKVARLKWMDDSLGMCCQTGIKIWWTWAIEDVFNKVKNGDKNAMKSYAHKLKDEVNDLVREVRKDLHKLMRKKVNTQIIVDVHARDVVDRFIRDSIMDIREFAWESQLRFYWERVRDNCVVRQCTAEILYGYEYMGLNGRLVITPLTDRCYMTITTAISFRLGAAPAGPAGTGKTETTKDLAKALGTQCVVFNCGEGLDYQAMGTIFSGLCQCGAWGCFDEFNRINLEVLSVVSAQLKTVFNALSGELKRFQFEGREISLISTCGFFITMNPGYAGRVELPDNLKAMFRPVTMIVPNLQQICEIMLYSEGFETARVLARKMVVLYKLAKEQCSKQPHYDFGLRALKSVLVMAGGLKRDPQNSSLGEDMVLMRALRDMNVPKFIFEDVPLFLGLINDLFPGLECPRVQQPALKTAIQQKLEEGGYKVFYEQIDKTIQLYETMLTRHTTMVVGPTGGGKTVVLVTLQKAQTDLGWPTKLFVLNAKAQTVNELYGVLDPVTREWADGLLSNIFRDVNKPLPPGKENERRYIVFDSDVDAVWVENMNSVMDDNKLLTLPNGERIRVADHCKLLFEVGNLIYASPATVSRCGIVFVDPKNLGFEPYVWKWLNERSDMTQATNLKPILSKYLMKCISFVVDGLMPDNEFAPKPDAIVNSTDLNYATQFCAMLGAMLDGENEINDSGILESIVIFCLCWSVGASILENCRERFDKIVKEISGMPVSSSKSVGIGSLPGSLPTLYHFYFDSNLSRWIPWQENVTEYQHVPGMPFSNIIVPTIDTVTYTYHLEWNVKIFRPVMYCGAVGTAKTVTIQNFLKNLSTDQYSNIGINFSSRTTSIALQRNIEASLEKRMKDTYGPSGGKKLLIFIDDMNMPKMDLYGTQQPIALLKLLIGRGGLYERGENFKSGEGTNWKNIKDCCYLGAMGPPGGARSSLDPRFTSMFSVFNIPFPSKTSLTTIFESMLKKHLEGFPPQIQQASQKLTDLTLSLYDLIAVNLPPTPSKFHYLFNLRDLGRVYQGLLQMTPDKFDSVASVVRVWRNECLRVFHDRLVSDDDREYVQGLIQNLVKSAYNSDADYILENPILFGDFKNLFLDTDDDANDSKMEEFAPRLYEDMISYDVVKDCFERILQNYNQKQKKMNLVLFDNALEHLVRLQRVLEMPRGNLLLVGVGGSGKQSLTRLSSFAADCGLFEITLSRGYNESSFKEDLKRLYGILGQQNQKTVFLFTDAHVVEEGFLEWINNMLASGMVPGLFAEDEKDVLVASVREAVAQQGIVETKENCMNFFIDRCRDNLHIVLAMSPIGENLRTRCRNFPGMVNNTTIDWFTPWPEDALLSVAGRFLSSEKLDDNLRPKIIEHFKNVHESVRQKSAEYLSSVRRYNYVSPKNFLDFISNYKQQLNSKRDENEEMIKRLDGGLSKLVQAADEVAKLQQELAEKTVIVESKSKEVEEMLVEIEANTADAVAKQEFATAKEKELDIMKQKIAEQKEDAESQLAYAMPALQEAAEALNNLRKDDITEIRSFAKPAPLVAAVCECVCIFKKVEDISWKGAKAMMSDTGFLASLVNFNKDGLTSKQVNRVKSYYKDPKFNPQDLKSISIAAAGLLQWVSAMVNYYDVSSRIEPMRAAVRQAEMDQQKNEKDLSKLKKELAEISHTLEVLRNDLEQRTAEKEALKNEADKMAALLSVAERLISGLSSERERWNEDIKSLGEERAKIDGDCLLSSAFLSYMGAFDFSFRSSILNQTWMLDITDKQIPLSQPFLLQKMLTSDVELSKWEGEGLPSDELSVQNGILTTRASRWPLCIDPQMQAVTWIKKKEGKELEGRTKSFNDNDFLKILEMCVNYGFPFLFENIDEYIDPVISPVLDKDIKNVGGRSFVKLGDKEVDWDSNFRLYFTTKLSNPHYSPEIFGQTMIINYSVTQKGLADQLLNVVVKHERPDLEELRENLVQELSENKILLKKCEDTLLRELAYATGNLLENEDLVLTLEKTKATAVEIASKIQIANQTATEIERTREGYMPIAIRGSVLYFAMAGLSVLNMMYEYALSAFLQVFNLSLERSKKDASLEGRVLNVMEHLTLSCYNYTCMGLFERHKLLFSFQMTCMILKERNDIDLELLDFFIKGNLEIGGKETPPYEWISEAGWHDLSRLHHNSAFENLIQDIQQNEPTWKEWYDLEALERVSIPMGYSDSLDSFQKLCLLRCFRPDRVTAATQIFIIEKMSDKYVQPPVLNYMKVFEQSSPHIPVLFILSPGADPAFDVFNLADKLGFGGPKMKFIALGQGQGKAAGQMLETGASRGQWVMLLNCHLLSSWLKTLEKILEHNTKPHADFRLWMTTDPTDAFPLGILQKCLKVVTEPPNGLKLNMRASFSKISDESLEACPHYAFKPLVYVLAFFHAVVQERRKYGKVGWNVGYDFNESDFRISMQLMEYYLTKTHEEKQEATPWGSLRYLIGDAMYGGRVTCDFDRRVLTTYIHEYMGDFLFDAFQPFHFFKNKDYDYSLPEKASLSTCMEMIEQLPLVTSPEVFGLHPNAEISYMTSATKELWTGMVQMQPRGGGGGGVSSEDMISRVARDIQSDIPVEYDVPVLRRHMANENGTLTPLQVVLLQELDHWNALNNYMRTSLNDLQRALKGELGMSAELDSIGQALLNGVLPTQWLKRTPDTRKGLANWIKYWNRRQEQFSRWVEEGELKVIWLSGLSIPETYLAAVVQTTCRRKRWPLDKSTLYTKVTKFRHEEEISEKLLDGCYVSGTYIEGAAWDIEKGLLVKQNPKVLIQEMPIIQVIPVEAHRLKLSNTFRAPVYVTSARKNAAGVGLVFEADLDTGEHPSHWTLQGAALVLNSDD</sequence>
<dbReference type="Gene3D" id="3.40.50.300">
    <property type="entry name" value="P-loop containing nucleotide triphosphate hydrolases"/>
    <property type="match status" value="5"/>
</dbReference>
<dbReference type="OrthoDB" id="64868at2759"/>
<dbReference type="Gene3D" id="1.20.58.1120">
    <property type="match status" value="1"/>
</dbReference>
<dbReference type="InterPro" id="IPR056759">
    <property type="entry name" value="DYH2-5-8_CC"/>
</dbReference>
<dbReference type="Gene3D" id="1.10.8.1220">
    <property type="match status" value="1"/>
</dbReference>
<keyword evidence="14" id="KW-0505">Motor protein</keyword>
<dbReference type="HOGENOM" id="CLU_000038_9_1_1"/>
<evidence type="ECO:0000256" key="8">
    <source>
        <dbReference type="ARBA" id="ARBA00022741"/>
    </source>
</evidence>
<dbReference type="KEGG" id="gtt:GUITHDRAFT_159945"/>
<dbReference type="FunFam" id="3.40.50.300:FF:000049">
    <property type="entry name" value="Dynein, axonemal, heavy chain 5"/>
    <property type="match status" value="1"/>
</dbReference>
<keyword evidence="15" id="KW-0206">Cytoskeleton</keyword>
<evidence type="ECO:0000256" key="14">
    <source>
        <dbReference type="ARBA" id="ARBA00023175"/>
    </source>
</evidence>
<dbReference type="Pfam" id="PF03028">
    <property type="entry name" value="Dynein_heavy"/>
    <property type="match status" value="1"/>
</dbReference>
<evidence type="ECO:0000256" key="9">
    <source>
        <dbReference type="ARBA" id="ARBA00022840"/>
    </source>
</evidence>
<evidence type="ECO:0000256" key="2">
    <source>
        <dbReference type="ARBA" id="ARBA00004230"/>
    </source>
</evidence>
<keyword evidence="12 20" id="KW-0175">Coiled coil</keyword>
<dbReference type="Gene3D" id="1.10.8.710">
    <property type="match status" value="1"/>
</dbReference>
<dbReference type="InterPro" id="IPR043160">
    <property type="entry name" value="Dynein_C_barrel"/>
</dbReference>
<dbReference type="Pfam" id="PF22597">
    <property type="entry name" value="DYN_lid"/>
    <property type="match status" value="1"/>
</dbReference>
<dbReference type="GO" id="GO:0031514">
    <property type="term" value="C:motile cilium"/>
    <property type="evidence" value="ECO:0007669"/>
    <property type="project" value="UniProtKB-SubCell"/>
</dbReference>
<protein>
    <recommendedName>
        <fullName evidence="19">Dynein-1, subspecies f</fullName>
    </recommendedName>
</protein>
<dbReference type="Pfam" id="PF12774">
    <property type="entry name" value="AAA_6"/>
    <property type="match status" value="1"/>
</dbReference>
<keyword evidence="8" id="KW-0547">Nucleotide-binding</keyword>
<dbReference type="EnsemblProtists" id="EKX40412">
    <property type="protein sequence ID" value="EKX40412"/>
    <property type="gene ID" value="GUITHDRAFT_159945"/>
</dbReference>
<evidence type="ECO:0000256" key="6">
    <source>
        <dbReference type="ARBA" id="ARBA00022701"/>
    </source>
</evidence>
<dbReference type="InterPro" id="IPR054354">
    <property type="entry name" value="DYNC2H1-like_lid"/>
</dbReference>
<evidence type="ECO:0000313" key="23">
    <source>
        <dbReference type="EnsemblProtists" id="EKX40412"/>
    </source>
</evidence>
<evidence type="ECO:0000256" key="3">
    <source>
        <dbReference type="ARBA" id="ARBA00004430"/>
    </source>
</evidence>
<evidence type="ECO:0000256" key="17">
    <source>
        <dbReference type="ARBA" id="ARBA00054075"/>
    </source>
</evidence>
<evidence type="ECO:0000313" key="22">
    <source>
        <dbReference type="EMBL" id="EKX40412.1"/>
    </source>
</evidence>
<dbReference type="Pfam" id="PF17852">
    <property type="entry name" value="Dynein_AAA_lid"/>
    <property type="match status" value="1"/>
</dbReference>
<evidence type="ECO:0000256" key="19">
    <source>
        <dbReference type="ARBA" id="ARBA00077719"/>
    </source>
</evidence>
<evidence type="ECO:0000256" key="11">
    <source>
        <dbReference type="ARBA" id="ARBA00023017"/>
    </source>
</evidence>
<dbReference type="GO" id="GO:0005858">
    <property type="term" value="C:axonemal dynein complex"/>
    <property type="evidence" value="ECO:0007669"/>
    <property type="project" value="UniProtKB-ARBA"/>
</dbReference>
<dbReference type="PANTHER" id="PTHR22878">
    <property type="entry name" value="DYNEIN HEAVY CHAIN 6, AXONEMAL-LIKE-RELATED"/>
    <property type="match status" value="1"/>
</dbReference>
<dbReference type="Pfam" id="PF12775">
    <property type="entry name" value="AAA_7"/>
    <property type="match status" value="1"/>
</dbReference>
<dbReference type="SMART" id="SM00382">
    <property type="entry name" value="AAA"/>
    <property type="match status" value="4"/>
</dbReference>
<dbReference type="InterPro" id="IPR042219">
    <property type="entry name" value="AAA_lid_11_sf"/>
</dbReference>
<dbReference type="Pfam" id="PF12777">
    <property type="entry name" value="MT"/>
    <property type="match status" value="1"/>
</dbReference>
<dbReference type="Gene3D" id="1.10.472.130">
    <property type="match status" value="1"/>
</dbReference>
<dbReference type="Pfam" id="PF25007">
    <property type="entry name" value="DYH2-5-8_CC"/>
    <property type="match status" value="1"/>
</dbReference>
<evidence type="ECO:0000259" key="21">
    <source>
        <dbReference type="SMART" id="SM00382"/>
    </source>
</evidence>
<evidence type="ECO:0000256" key="7">
    <source>
        <dbReference type="ARBA" id="ARBA00022737"/>
    </source>
</evidence>
<dbReference type="InterPro" id="IPR027417">
    <property type="entry name" value="P-loop_NTPase"/>
</dbReference>